<dbReference type="GO" id="GO:0005615">
    <property type="term" value="C:extracellular space"/>
    <property type="evidence" value="ECO:0007669"/>
    <property type="project" value="TreeGrafter"/>
</dbReference>
<comment type="caution">
    <text evidence="5">Lacks conserved residue(s) required for the propagation of feature annotation.</text>
</comment>
<evidence type="ECO:0000259" key="7">
    <source>
        <dbReference type="Pfam" id="PF00082"/>
    </source>
</evidence>
<evidence type="ECO:0000256" key="4">
    <source>
        <dbReference type="ARBA" id="ARBA00022825"/>
    </source>
</evidence>
<evidence type="ECO:0000256" key="5">
    <source>
        <dbReference type="PROSITE-ProRule" id="PRU01240"/>
    </source>
</evidence>
<evidence type="ECO:0000256" key="3">
    <source>
        <dbReference type="ARBA" id="ARBA00022801"/>
    </source>
</evidence>
<protein>
    <submittedName>
        <fullName evidence="9">Uncharacterized protein</fullName>
    </submittedName>
</protein>
<feature type="domain" description="Inhibitor I9" evidence="8">
    <location>
        <begin position="60"/>
        <end position="104"/>
    </location>
</feature>
<feature type="domain" description="Peptidase S8/S53" evidence="7">
    <location>
        <begin position="184"/>
        <end position="379"/>
    </location>
</feature>
<dbReference type="InterPro" id="IPR036852">
    <property type="entry name" value="Peptidase_S8/S53_dom_sf"/>
</dbReference>
<dbReference type="GO" id="GO:0004252">
    <property type="term" value="F:serine-type endopeptidase activity"/>
    <property type="evidence" value="ECO:0007669"/>
    <property type="project" value="InterPro"/>
</dbReference>
<dbReference type="AlphaFoldDB" id="A0A8H2WD49"/>
<dbReference type="InterPro" id="IPR015500">
    <property type="entry name" value="Peptidase_S8_subtilisin-rel"/>
</dbReference>
<sequence>MRPTFVLAFLTSSVCSVLSGPVGDKAPIIKRAALVKPNSYIIKLKDGVPKSAHIAGLLSGSKVAYTYDRAFQGYSAQLEGKALEYVRQSKDVEYIIQDEIVKLQDISTSSAQVTTRNAWYESSPLVKRVNGTGVDVYQIDTGIYTAHTQFGGRAKWGATFGGVRTFLFEPVQQPTDITFDPALASLIVGSTYGVATRANITAIKGRSIGSIRHPFGDDGSANLSDVIQGINWVITTAASTGRPSIISLTVTISGYQPFDNAVTNAINAGIHVVVAAGDQNVDASTISPARVTVAVTVGAVVANGNKLSTSNFGSVVDVWGPGKNVPVAWITSPTAAVNLVGTTSSAASNVAGILAVAIDNHGNKSPAALQADLKSNAQTVNGFLIPKVW</sequence>
<dbReference type="PROSITE" id="PS51892">
    <property type="entry name" value="SUBTILASE"/>
    <property type="match status" value="1"/>
</dbReference>
<comment type="similarity">
    <text evidence="1 5">Belongs to the peptidase S8 family.</text>
</comment>
<dbReference type="Proteomes" id="UP000663846">
    <property type="component" value="Unassembled WGS sequence"/>
</dbReference>
<dbReference type="SUPFAM" id="SSF52743">
    <property type="entry name" value="Subtilisin-like"/>
    <property type="match status" value="1"/>
</dbReference>
<feature type="chain" id="PRO_5034585021" evidence="6">
    <location>
        <begin position="20"/>
        <end position="389"/>
    </location>
</feature>
<dbReference type="Gene3D" id="3.40.50.200">
    <property type="entry name" value="Peptidase S8/S53 domain"/>
    <property type="match status" value="1"/>
</dbReference>
<evidence type="ECO:0000313" key="9">
    <source>
        <dbReference type="EMBL" id="CAE6367995.1"/>
    </source>
</evidence>
<keyword evidence="4" id="KW-0720">Serine protease</keyword>
<dbReference type="PANTHER" id="PTHR43806">
    <property type="entry name" value="PEPTIDASE S8"/>
    <property type="match status" value="1"/>
</dbReference>
<evidence type="ECO:0000256" key="6">
    <source>
        <dbReference type="SAM" id="SignalP"/>
    </source>
</evidence>
<dbReference type="PRINTS" id="PR00723">
    <property type="entry name" value="SUBTILISIN"/>
</dbReference>
<dbReference type="GO" id="GO:0006508">
    <property type="term" value="P:proteolysis"/>
    <property type="evidence" value="ECO:0007669"/>
    <property type="project" value="UniProtKB-KW"/>
</dbReference>
<dbReference type="Pfam" id="PF05922">
    <property type="entry name" value="Inhibitor_I9"/>
    <property type="match status" value="1"/>
</dbReference>
<proteinExistence type="inferred from homology"/>
<dbReference type="InterPro" id="IPR010259">
    <property type="entry name" value="S8pro/Inhibitor_I9"/>
</dbReference>
<evidence type="ECO:0000256" key="1">
    <source>
        <dbReference type="ARBA" id="ARBA00011073"/>
    </source>
</evidence>
<dbReference type="EMBL" id="CAJMWS010000117">
    <property type="protein sequence ID" value="CAE6367995.1"/>
    <property type="molecule type" value="Genomic_DNA"/>
</dbReference>
<feature type="signal peptide" evidence="6">
    <location>
        <begin position="1"/>
        <end position="19"/>
    </location>
</feature>
<evidence type="ECO:0000259" key="8">
    <source>
        <dbReference type="Pfam" id="PF05922"/>
    </source>
</evidence>
<dbReference type="Pfam" id="PF00082">
    <property type="entry name" value="Peptidase_S8"/>
    <property type="match status" value="1"/>
</dbReference>
<keyword evidence="6" id="KW-0732">Signal</keyword>
<dbReference type="Gene3D" id="3.30.70.80">
    <property type="entry name" value="Peptidase S8 propeptide/proteinase inhibitor I9"/>
    <property type="match status" value="1"/>
</dbReference>
<gene>
    <name evidence="9" type="ORF">RDB_LOCUS24102</name>
</gene>
<accession>A0A8H2WD49</accession>
<dbReference type="InterPro" id="IPR000209">
    <property type="entry name" value="Peptidase_S8/S53_dom"/>
</dbReference>
<dbReference type="PANTHER" id="PTHR43806:SF11">
    <property type="entry name" value="CEREVISIN-RELATED"/>
    <property type="match status" value="1"/>
</dbReference>
<keyword evidence="3" id="KW-0378">Hydrolase</keyword>
<dbReference type="InterPro" id="IPR037045">
    <property type="entry name" value="S8pro/Inhibitor_I9_sf"/>
</dbReference>
<organism evidence="9 10">
    <name type="scientific">Rhizoctonia solani</name>
    <dbReference type="NCBI Taxonomy" id="456999"/>
    <lineage>
        <taxon>Eukaryota</taxon>
        <taxon>Fungi</taxon>
        <taxon>Dikarya</taxon>
        <taxon>Basidiomycota</taxon>
        <taxon>Agaricomycotina</taxon>
        <taxon>Agaricomycetes</taxon>
        <taxon>Cantharellales</taxon>
        <taxon>Ceratobasidiaceae</taxon>
        <taxon>Rhizoctonia</taxon>
    </lineage>
</organism>
<name>A0A8H2WD49_9AGAM</name>
<keyword evidence="2" id="KW-0645">Protease</keyword>
<dbReference type="InterPro" id="IPR050131">
    <property type="entry name" value="Peptidase_S8_subtilisin-like"/>
</dbReference>
<comment type="caution">
    <text evidence="9">The sequence shown here is derived from an EMBL/GenBank/DDBJ whole genome shotgun (WGS) entry which is preliminary data.</text>
</comment>
<reference evidence="9" key="1">
    <citation type="submission" date="2021-01" db="EMBL/GenBank/DDBJ databases">
        <authorList>
            <person name="Kaushik A."/>
        </authorList>
    </citation>
    <scope>NUCLEOTIDE SEQUENCE</scope>
    <source>
        <strain evidence="9">AG1-1C</strain>
    </source>
</reference>
<evidence type="ECO:0000313" key="10">
    <source>
        <dbReference type="Proteomes" id="UP000663846"/>
    </source>
</evidence>
<evidence type="ECO:0000256" key="2">
    <source>
        <dbReference type="ARBA" id="ARBA00022670"/>
    </source>
</evidence>